<organism evidence="1 2">
    <name type="scientific">Eubacterium cellulosolvens (strain ATCC 43171 / JCM 9499 / 6)</name>
    <name type="common">Cillobacterium cellulosolvens</name>
    <dbReference type="NCBI Taxonomy" id="633697"/>
    <lineage>
        <taxon>Bacteria</taxon>
        <taxon>Bacillati</taxon>
        <taxon>Bacillota</taxon>
        <taxon>Clostridia</taxon>
        <taxon>Eubacteriales</taxon>
        <taxon>Eubacteriaceae</taxon>
        <taxon>Eubacterium</taxon>
    </lineage>
</organism>
<evidence type="ECO:0000313" key="2">
    <source>
        <dbReference type="Proteomes" id="UP000005753"/>
    </source>
</evidence>
<dbReference type="STRING" id="633697.EubceDRAFT1_0694"/>
<dbReference type="eggNOG" id="ENOG502ZM8I">
    <property type="taxonomic scope" value="Bacteria"/>
</dbReference>
<keyword evidence="2" id="KW-1185">Reference proteome</keyword>
<dbReference type="InterPro" id="IPR009384">
    <property type="entry name" value="SwrD-like"/>
</dbReference>
<sequence>MIKLVRLNGEVIYLNYFQILFLEQIPETKIKMANGDYYLVKDSVESIILQTQEFIHSCALFRDKVKDSQEMQIHDR</sequence>
<proteinExistence type="predicted"/>
<dbReference type="EMBL" id="CM001487">
    <property type="protein sequence ID" value="EIM56533.1"/>
    <property type="molecule type" value="Genomic_DNA"/>
</dbReference>
<evidence type="ECO:0000313" key="1">
    <source>
        <dbReference type="EMBL" id="EIM56533.1"/>
    </source>
</evidence>
<dbReference type="PANTHER" id="PTHR39185">
    <property type="entry name" value="SWARMING MOTILITY PROTEIN SWRD"/>
    <property type="match status" value="1"/>
</dbReference>
<dbReference type="PANTHER" id="PTHR39185:SF1">
    <property type="entry name" value="SWARMING MOTILITY PROTEIN SWRD"/>
    <property type="match status" value="1"/>
</dbReference>
<dbReference type="Proteomes" id="UP000005753">
    <property type="component" value="Chromosome"/>
</dbReference>
<reference evidence="1 2" key="2">
    <citation type="submission" date="2012-02" db="EMBL/GenBank/DDBJ databases">
        <title>Improved High-Quality Draft sequence of Eubacterium cellulosolvens 6.</title>
        <authorList>
            <consortium name="US DOE Joint Genome Institute"/>
            <person name="Lucas S."/>
            <person name="Han J."/>
            <person name="Lapidus A."/>
            <person name="Cheng J.-F."/>
            <person name="Goodwin L."/>
            <person name="Pitluck S."/>
            <person name="Peters L."/>
            <person name="Mikhailova N."/>
            <person name="Gu W."/>
            <person name="Detter J.C."/>
            <person name="Han C."/>
            <person name="Tapia R."/>
            <person name="Land M."/>
            <person name="Hauser L."/>
            <person name="Kyrpides N."/>
            <person name="Ivanova N."/>
            <person name="Pagani I."/>
            <person name="Johnson E."/>
            <person name="Mukhopadhyay B."/>
            <person name="Anderson I."/>
            <person name="Woyke T."/>
        </authorList>
    </citation>
    <scope>NUCLEOTIDE SEQUENCE [LARGE SCALE GENOMIC DNA]</scope>
    <source>
        <strain evidence="1 2">6</strain>
    </source>
</reference>
<protein>
    <submittedName>
        <fullName evidence="1">Uncharacterized protein, possibly involved in motility</fullName>
    </submittedName>
</protein>
<reference evidence="1 2" key="1">
    <citation type="submission" date="2010-08" db="EMBL/GenBank/DDBJ databases">
        <authorList>
            <consortium name="US DOE Joint Genome Institute (JGI-PGF)"/>
            <person name="Lucas S."/>
            <person name="Copeland A."/>
            <person name="Lapidus A."/>
            <person name="Cheng J.-F."/>
            <person name="Bruce D."/>
            <person name="Goodwin L."/>
            <person name="Pitluck S."/>
            <person name="Land M.L."/>
            <person name="Hauser L."/>
            <person name="Chang Y.-J."/>
            <person name="Anderson I.J."/>
            <person name="Johnson E."/>
            <person name="Mulhopadhyay B."/>
            <person name="Kyrpides N."/>
            <person name="Woyke T.J."/>
        </authorList>
    </citation>
    <scope>NUCLEOTIDE SEQUENCE [LARGE SCALE GENOMIC DNA]</scope>
    <source>
        <strain evidence="1 2">6</strain>
    </source>
</reference>
<dbReference type="Pfam" id="PF06289">
    <property type="entry name" value="FlbD"/>
    <property type="match status" value="1"/>
</dbReference>
<dbReference type="AlphaFoldDB" id="I5ARW0"/>
<dbReference type="HOGENOM" id="CLU_173020_1_1_9"/>
<dbReference type="OrthoDB" id="9799862at2"/>
<gene>
    <name evidence="1" type="ORF">EubceDRAFT1_0694</name>
</gene>
<name>I5ARW0_EUBC6</name>
<accession>I5ARW0</accession>